<feature type="region of interest" description="Disordered" evidence="1">
    <location>
        <begin position="14"/>
        <end position="35"/>
    </location>
</feature>
<reference evidence="2" key="1">
    <citation type="journal article" date="2014" name="Int. J. Syst. Evol. Microbiol.">
        <title>Complete genome sequence of Corynebacterium casei LMG S-19264T (=DSM 44701T), isolated from a smear-ripened cheese.</title>
        <authorList>
            <consortium name="US DOE Joint Genome Institute (JGI-PGF)"/>
            <person name="Walter F."/>
            <person name="Albersmeier A."/>
            <person name="Kalinowski J."/>
            <person name="Ruckert C."/>
        </authorList>
    </citation>
    <scope>NUCLEOTIDE SEQUENCE</scope>
    <source>
        <strain evidence="2">JCM 13064</strain>
    </source>
</reference>
<protein>
    <submittedName>
        <fullName evidence="2">Uncharacterized protein</fullName>
    </submittedName>
</protein>
<proteinExistence type="predicted"/>
<comment type="caution">
    <text evidence="2">The sequence shown here is derived from an EMBL/GenBank/DDBJ whole genome shotgun (WGS) entry which is preliminary data.</text>
</comment>
<evidence type="ECO:0000313" key="2">
    <source>
        <dbReference type="EMBL" id="GGK78801.1"/>
    </source>
</evidence>
<accession>A0A917R010</accession>
<name>A0A917R010_9ACTN</name>
<dbReference type="Proteomes" id="UP000645217">
    <property type="component" value="Unassembled WGS sequence"/>
</dbReference>
<reference evidence="2" key="2">
    <citation type="submission" date="2020-09" db="EMBL/GenBank/DDBJ databases">
        <authorList>
            <person name="Sun Q."/>
            <person name="Ohkuma M."/>
        </authorList>
    </citation>
    <scope>NUCLEOTIDE SEQUENCE</scope>
    <source>
        <strain evidence="2">JCM 13064</strain>
    </source>
</reference>
<evidence type="ECO:0000313" key="3">
    <source>
        <dbReference type="Proteomes" id="UP000645217"/>
    </source>
</evidence>
<dbReference type="EMBL" id="BMNT01000010">
    <property type="protein sequence ID" value="GGK78801.1"/>
    <property type="molecule type" value="Genomic_DNA"/>
</dbReference>
<evidence type="ECO:0000256" key="1">
    <source>
        <dbReference type="SAM" id="MobiDB-lite"/>
    </source>
</evidence>
<keyword evidence="3" id="KW-1185">Reference proteome</keyword>
<gene>
    <name evidence="2" type="ORF">GCM10007964_21840</name>
</gene>
<dbReference type="AlphaFoldDB" id="A0A917R010"/>
<organism evidence="2 3">
    <name type="scientific">Sphaerisporangium melleum</name>
    <dbReference type="NCBI Taxonomy" id="321316"/>
    <lineage>
        <taxon>Bacteria</taxon>
        <taxon>Bacillati</taxon>
        <taxon>Actinomycetota</taxon>
        <taxon>Actinomycetes</taxon>
        <taxon>Streptosporangiales</taxon>
        <taxon>Streptosporangiaceae</taxon>
        <taxon>Sphaerisporangium</taxon>
    </lineage>
</organism>
<sequence length="65" mass="6952">MVLYGTLLTDGGPAARFPPDAPVRSFRPPREPPLMSVTARVPADRQVSGGSGMRVVPLWDVCSES</sequence>